<comment type="caution">
    <text evidence="1">The sequence shown here is derived from an EMBL/GenBank/DDBJ whole genome shotgun (WGS) entry which is preliminary data.</text>
</comment>
<accession>A0A6A3LUK8</accession>
<organism evidence="1 2">
    <name type="scientific">Phytophthora fragariae</name>
    <dbReference type="NCBI Taxonomy" id="53985"/>
    <lineage>
        <taxon>Eukaryota</taxon>
        <taxon>Sar</taxon>
        <taxon>Stramenopiles</taxon>
        <taxon>Oomycota</taxon>
        <taxon>Peronosporomycetes</taxon>
        <taxon>Peronosporales</taxon>
        <taxon>Peronosporaceae</taxon>
        <taxon>Phytophthora</taxon>
    </lineage>
</organism>
<dbReference type="EMBL" id="QXFW01000151">
    <property type="protein sequence ID" value="KAE9022902.1"/>
    <property type="molecule type" value="Genomic_DNA"/>
</dbReference>
<evidence type="ECO:0000313" key="1">
    <source>
        <dbReference type="EMBL" id="KAE9022902.1"/>
    </source>
</evidence>
<evidence type="ECO:0000313" key="2">
    <source>
        <dbReference type="Proteomes" id="UP000460718"/>
    </source>
</evidence>
<proteinExistence type="predicted"/>
<gene>
    <name evidence="1" type="ORF">PF011_g4229</name>
</gene>
<evidence type="ECO:0008006" key="3">
    <source>
        <dbReference type="Google" id="ProtNLM"/>
    </source>
</evidence>
<name>A0A6A3LUK8_9STRA</name>
<reference evidence="1 2" key="1">
    <citation type="submission" date="2018-09" db="EMBL/GenBank/DDBJ databases">
        <title>Genomic investigation of the strawberry pathogen Phytophthora fragariae indicates pathogenicity is determined by transcriptional variation in three key races.</title>
        <authorList>
            <person name="Adams T.M."/>
            <person name="Armitage A.D."/>
            <person name="Sobczyk M.K."/>
            <person name="Bates H.J."/>
            <person name="Dunwell J.M."/>
            <person name="Nellist C.F."/>
            <person name="Harrison R.J."/>
        </authorList>
    </citation>
    <scope>NUCLEOTIDE SEQUENCE [LARGE SCALE GENOMIC DNA]</scope>
    <source>
        <strain evidence="1 2">SCRP245</strain>
    </source>
</reference>
<protein>
    <recommendedName>
        <fullName evidence="3">Reverse transcriptase Ty1/copia-type domain-containing protein</fullName>
    </recommendedName>
</protein>
<dbReference type="Proteomes" id="UP000460718">
    <property type="component" value="Unassembled WGS sequence"/>
</dbReference>
<sequence>MMSSLSTKDLGDVRKFLGMRVELNSDGYLLSQQISIEDLLQQHGLADANGVCGPIGEECNEAEVPPPVAIEIEYWRRVAVRDFQSLVGSLLWIACCTRPDTNFAVHKEATRQTHQPT</sequence>
<dbReference type="AlphaFoldDB" id="A0A6A3LUK8"/>